<gene>
    <name evidence="5" type="ORF">ABID46_001796</name>
</gene>
<accession>A0ABV2LUG4</accession>
<keyword evidence="1" id="KW-0805">Transcription regulation</keyword>
<evidence type="ECO:0000256" key="1">
    <source>
        <dbReference type="ARBA" id="ARBA00023015"/>
    </source>
</evidence>
<dbReference type="PANTHER" id="PTHR33164">
    <property type="entry name" value="TRANSCRIPTIONAL REGULATOR, MARR FAMILY"/>
    <property type="match status" value="1"/>
</dbReference>
<dbReference type="InterPro" id="IPR036390">
    <property type="entry name" value="WH_DNA-bd_sf"/>
</dbReference>
<evidence type="ECO:0000313" key="5">
    <source>
        <dbReference type="EMBL" id="MET3732209.1"/>
    </source>
</evidence>
<keyword evidence="2 5" id="KW-0238">DNA-binding</keyword>
<protein>
    <submittedName>
        <fullName evidence="5">DNA-binding MarR family transcriptional regulator</fullName>
    </submittedName>
</protein>
<name>A0ABV2LUG4_9FLAO</name>
<keyword evidence="3" id="KW-0804">Transcription</keyword>
<evidence type="ECO:0000256" key="2">
    <source>
        <dbReference type="ARBA" id="ARBA00023125"/>
    </source>
</evidence>
<dbReference type="PROSITE" id="PS50995">
    <property type="entry name" value="HTH_MARR_2"/>
    <property type="match status" value="1"/>
</dbReference>
<dbReference type="Gene3D" id="1.10.10.10">
    <property type="entry name" value="Winged helix-like DNA-binding domain superfamily/Winged helix DNA-binding domain"/>
    <property type="match status" value="1"/>
</dbReference>
<dbReference type="SUPFAM" id="SSF46785">
    <property type="entry name" value="Winged helix' DNA-binding domain"/>
    <property type="match status" value="1"/>
</dbReference>
<dbReference type="RefSeq" id="WP_354509214.1">
    <property type="nucleotide sequence ID" value="NZ_JBEPMO010000009.1"/>
</dbReference>
<dbReference type="InterPro" id="IPR036388">
    <property type="entry name" value="WH-like_DNA-bd_sf"/>
</dbReference>
<dbReference type="Proteomes" id="UP001549146">
    <property type="component" value="Unassembled WGS sequence"/>
</dbReference>
<dbReference type="PANTHER" id="PTHR33164:SF64">
    <property type="entry name" value="TRANSCRIPTIONAL REGULATOR SLYA"/>
    <property type="match status" value="1"/>
</dbReference>
<feature type="domain" description="HTH marR-type" evidence="4">
    <location>
        <begin position="5"/>
        <end position="139"/>
    </location>
</feature>
<evidence type="ECO:0000313" key="6">
    <source>
        <dbReference type="Proteomes" id="UP001549146"/>
    </source>
</evidence>
<dbReference type="InterPro" id="IPR000835">
    <property type="entry name" value="HTH_MarR-typ"/>
</dbReference>
<dbReference type="SMART" id="SM00347">
    <property type="entry name" value="HTH_MARR"/>
    <property type="match status" value="1"/>
</dbReference>
<organism evidence="5 6">
    <name type="scientific">Moheibacter stercoris</name>
    <dbReference type="NCBI Taxonomy" id="1628251"/>
    <lineage>
        <taxon>Bacteria</taxon>
        <taxon>Pseudomonadati</taxon>
        <taxon>Bacteroidota</taxon>
        <taxon>Flavobacteriia</taxon>
        <taxon>Flavobacteriales</taxon>
        <taxon>Weeksellaceae</taxon>
        <taxon>Moheibacter</taxon>
    </lineage>
</organism>
<proteinExistence type="predicted"/>
<evidence type="ECO:0000256" key="3">
    <source>
        <dbReference type="ARBA" id="ARBA00023163"/>
    </source>
</evidence>
<dbReference type="Pfam" id="PF01047">
    <property type="entry name" value="MarR"/>
    <property type="match status" value="1"/>
</dbReference>
<reference evidence="5 6" key="1">
    <citation type="submission" date="2024-06" db="EMBL/GenBank/DDBJ databases">
        <title>Genomic Encyclopedia of Type Strains, Phase IV (KMG-IV): sequencing the most valuable type-strain genomes for metagenomic binning, comparative biology and taxonomic classification.</title>
        <authorList>
            <person name="Goeker M."/>
        </authorList>
    </citation>
    <scope>NUCLEOTIDE SEQUENCE [LARGE SCALE GENOMIC DNA]</scope>
    <source>
        <strain evidence="5 6">DSM 29388</strain>
    </source>
</reference>
<dbReference type="PRINTS" id="PR00598">
    <property type="entry name" value="HTHMARR"/>
</dbReference>
<evidence type="ECO:0000259" key="4">
    <source>
        <dbReference type="PROSITE" id="PS50995"/>
    </source>
</evidence>
<dbReference type="InterPro" id="IPR039422">
    <property type="entry name" value="MarR/SlyA-like"/>
</dbReference>
<keyword evidence="6" id="KW-1185">Reference proteome</keyword>
<dbReference type="EMBL" id="JBEPMO010000009">
    <property type="protein sequence ID" value="MET3732209.1"/>
    <property type="molecule type" value="Genomic_DNA"/>
</dbReference>
<comment type="caution">
    <text evidence="5">The sequence shown here is derived from an EMBL/GenBank/DDBJ whole genome shotgun (WGS) entry which is preliminary data.</text>
</comment>
<dbReference type="GO" id="GO:0003677">
    <property type="term" value="F:DNA binding"/>
    <property type="evidence" value="ECO:0007669"/>
    <property type="project" value="UniProtKB-KW"/>
</dbReference>
<sequence>MEKLENILFYTMDKSIRSYRVFAQKRLREKGYSITIDQWLILKVLMDHPGAMQQEIAEMVFKDNASVTRIIDILEKSKYVKKKVNPQDRRKFILKITPTGERIIQDVQKIVIENRAMALEGIAEKDLEIASKVLNQIIANSQG</sequence>